<gene>
    <name evidence="1" type="ORF">H1164_13745</name>
</gene>
<dbReference type="Proteomes" id="UP000530514">
    <property type="component" value="Unassembled WGS sequence"/>
</dbReference>
<dbReference type="PANTHER" id="PTHR35788:SF1">
    <property type="entry name" value="EXPORTED PROTEIN"/>
    <property type="match status" value="1"/>
</dbReference>
<organism evidence="1 2">
    <name type="scientific">Thermoactinomyces daqus</name>
    <dbReference type="NCBI Taxonomy" id="1329516"/>
    <lineage>
        <taxon>Bacteria</taxon>
        <taxon>Bacillati</taxon>
        <taxon>Bacillota</taxon>
        <taxon>Bacilli</taxon>
        <taxon>Bacillales</taxon>
        <taxon>Thermoactinomycetaceae</taxon>
        <taxon>Thermoactinomyces</taxon>
    </lineage>
</organism>
<reference evidence="1 2" key="1">
    <citation type="submission" date="2020-07" db="EMBL/GenBank/DDBJ databases">
        <authorList>
            <person name="Feng H."/>
        </authorList>
    </citation>
    <scope>NUCLEOTIDE SEQUENCE [LARGE SCALE GENOMIC DNA]</scope>
    <source>
        <strain evidence="2">s-11</strain>
    </source>
</reference>
<dbReference type="RefSeq" id="WP_052154333.1">
    <property type="nucleotide sequence ID" value="NZ_JACEIP010000024.1"/>
</dbReference>
<sequence length="329" mass="37985">MCWLRTRFFPLLLAVCLICPVLPGGSLKSDAYTRPPASLHPAESPRLYTSVMIFRFQHKEWIFPLSEIGFDGVDPTTLNRQAFMNWFSLVVEHEINRPARSARFDRQRRIIPHQLGRKVDRQKVYEWLDSIHEYLGRPLEVPVIWIQPQLTTKKLQQLKQKKLSSYSTYFNARNLNRTHNIRLSVQAIDHTVLLPGQIFSFNRIVGERSLARGYRPARIIVKGEYSEGIGGGICQTSSTLFNSVDRAGLRVIQRVSHSKMVTYVPKYRDATVSWGGPDFRFQNQLNEPILIEAEIQRGRLTISIYGPKNVHYYPRSIPPAPHQGTFLEE</sequence>
<evidence type="ECO:0000313" key="1">
    <source>
        <dbReference type="EMBL" id="MBA4543949.1"/>
    </source>
</evidence>
<dbReference type="Pfam" id="PF04294">
    <property type="entry name" value="VanW"/>
    <property type="match status" value="1"/>
</dbReference>
<proteinExistence type="predicted"/>
<evidence type="ECO:0000313" key="2">
    <source>
        <dbReference type="Proteomes" id="UP000530514"/>
    </source>
</evidence>
<dbReference type="OrthoDB" id="9813301at2"/>
<keyword evidence="2" id="KW-1185">Reference proteome</keyword>
<dbReference type="PANTHER" id="PTHR35788">
    <property type="entry name" value="EXPORTED PROTEIN-RELATED"/>
    <property type="match status" value="1"/>
</dbReference>
<dbReference type="InterPro" id="IPR052913">
    <property type="entry name" value="Glycopeptide_resist_protein"/>
</dbReference>
<dbReference type="EMBL" id="JACEIP010000024">
    <property type="protein sequence ID" value="MBA4543949.1"/>
    <property type="molecule type" value="Genomic_DNA"/>
</dbReference>
<dbReference type="AlphaFoldDB" id="A0A7W1XC53"/>
<name>A0A7W1XC53_9BACL</name>
<protein>
    <submittedName>
        <fullName evidence="1">VanW family protein</fullName>
    </submittedName>
</protein>
<comment type="caution">
    <text evidence="1">The sequence shown here is derived from an EMBL/GenBank/DDBJ whole genome shotgun (WGS) entry which is preliminary data.</text>
</comment>
<accession>A0A7W1XC53</accession>
<dbReference type="InterPro" id="IPR007391">
    <property type="entry name" value="Vancomycin_resist_VanW"/>
</dbReference>